<dbReference type="InterPro" id="IPR031876">
    <property type="entry name" value="DUF4760"/>
</dbReference>
<accession>A0A168PA64</accession>
<gene>
    <name evidence="2" type="ORF">PBAT_11105</name>
</gene>
<name>A0A168PA64_9BACL</name>
<organism evidence="2 3">
    <name type="scientific">Paenibacillus antarcticus</name>
    <dbReference type="NCBI Taxonomy" id="253703"/>
    <lineage>
        <taxon>Bacteria</taxon>
        <taxon>Bacillati</taxon>
        <taxon>Bacillota</taxon>
        <taxon>Bacilli</taxon>
        <taxon>Bacillales</taxon>
        <taxon>Paenibacillaceae</taxon>
        <taxon>Paenibacillus</taxon>
    </lineage>
</organism>
<proteinExistence type="predicted"/>
<evidence type="ECO:0008006" key="4">
    <source>
        <dbReference type="Google" id="ProtNLM"/>
    </source>
</evidence>
<dbReference type="AlphaFoldDB" id="A0A168PA64"/>
<dbReference type="RefSeq" id="WP_068649473.1">
    <property type="nucleotide sequence ID" value="NZ_CP043611.1"/>
</dbReference>
<dbReference type="EMBL" id="LVJI01000015">
    <property type="protein sequence ID" value="OAB46556.1"/>
    <property type="molecule type" value="Genomic_DNA"/>
</dbReference>
<keyword evidence="1" id="KW-0812">Transmembrane</keyword>
<protein>
    <recommendedName>
        <fullName evidence="4">DUF4760 domain-containing protein</fullName>
    </recommendedName>
</protein>
<evidence type="ECO:0000256" key="1">
    <source>
        <dbReference type="SAM" id="Phobius"/>
    </source>
</evidence>
<evidence type="ECO:0000313" key="2">
    <source>
        <dbReference type="EMBL" id="OAB46556.1"/>
    </source>
</evidence>
<comment type="caution">
    <text evidence="2">The sequence shown here is derived from an EMBL/GenBank/DDBJ whole genome shotgun (WGS) entry which is preliminary data.</text>
</comment>
<dbReference type="Proteomes" id="UP000077355">
    <property type="component" value="Unassembled WGS sequence"/>
</dbReference>
<dbReference type="Pfam" id="PF15956">
    <property type="entry name" value="DUF4760"/>
    <property type="match status" value="1"/>
</dbReference>
<reference evidence="2 3" key="1">
    <citation type="submission" date="2016-03" db="EMBL/GenBank/DDBJ databases">
        <title>Draft genome sequence of Paenibacillus antarcticus CECT 5836.</title>
        <authorList>
            <person name="Shin S.-K."/>
            <person name="Yi H."/>
        </authorList>
    </citation>
    <scope>NUCLEOTIDE SEQUENCE [LARGE SCALE GENOMIC DNA]</scope>
    <source>
        <strain evidence="2 3">CECT 5836</strain>
    </source>
</reference>
<dbReference type="OrthoDB" id="2679082at2"/>
<keyword evidence="3" id="KW-1185">Reference proteome</keyword>
<sequence length="214" mass="25234">MNWWDATKEILDALYKLSGIVLVLGVFLGLVQLRMLKKDIDDRNQRSAAEKSMEYLAYFEKEIIPLTSEFFQKVSKEIENPADFKHLVNANFHISEDDLTKELYAELIVKQRFEILPILNRLEFFSAVIDCRITNEELLYVPLSRVFCNFVEREYIFISFLRLKGRGPFKNLVSLYIKWSKRIEVDKLNLQKLETEHKIKQYGNDYKSSPPIGL</sequence>
<evidence type="ECO:0000313" key="3">
    <source>
        <dbReference type="Proteomes" id="UP000077355"/>
    </source>
</evidence>
<keyword evidence="1" id="KW-1133">Transmembrane helix</keyword>
<keyword evidence="1" id="KW-0472">Membrane</keyword>
<feature type="transmembrane region" description="Helical" evidence="1">
    <location>
        <begin position="13"/>
        <end position="33"/>
    </location>
</feature>